<evidence type="ECO:0000313" key="12">
    <source>
        <dbReference type="Proteomes" id="UP000261420"/>
    </source>
</evidence>
<dbReference type="GO" id="GO:0003950">
    <property type="term" value="F:NAD+ poly-ADP-ribosyltransferase activity"/>
    <property type="evidence" value="ECO:0007669"/>
    <property type="project" value="TreeGrafter"/>
</dbReference>
<evidence type="ECO:0000256" key="10">
    <source>
        <dbReference type="RuleBase" id="RU361228"/>
    </source>
</evidence>
<dbReference type="Pfam" id="PF01129">
    <property type="entry name" value="ART"/>
    <property type="match status" value="1"/>
</dbReference>
<keyword evidence="2 10" id="KW-0328">Glycosyltransferase</keyword>
<evidence type="ECO:0000256" key="5">
    <source>
        <dbReference type="ARBA" id="ARBA00022729"/>
    </source>
</evidence>
<keyword evidence="5 10" id="KW-0732">Signal</keyword>
<evidence type="ECO:0000256" key="1">
    <source>
        <dbReference type="ARBA" id="ARBA00009558"/>
    </source>
</evidence>
<feature type="chain" id="PRO_5017104953" description="NAD(P)(+)--arginine ADP-ribosyltransferase" evidence="10">
    <location>
        <begin position="20"/>
        <end position="275"/>
    </location>
</feature>
<dbReference type="PRINTS" id="PR00970">
    <property type="entry name" value="RIBTRNSFRASE"/>
</dbReference>
<name>A0A3B4U9G9_SERDU</name>
<reference evidence="11" key="2">
    <citation type="submission" date="2025-09" db="UniProtKB">
        <authorList>
            <consortium name="Ensembl"/>
        </authorList>
    </citation>
    <scope>IDENTIFICATION</scope>
</reference>
<dbReference type="OMA" id="FETFQVV"/>
<organism evidence="11 12">
    <name type="scientific">Seriola dumerili</name>
    <name type="common">Greater amberjack</name>
    <name type="synonym">Caranx dumerili</name>
    <dbReference type="NCBI Taxonomy" id="41447"/>
    <lineage>
        <taxon>Eukaryota</taxon>
        <taxon>Metazoa</taxon>
        <taxon>Chordata</taxon>
        <taxon>Craniata</taxon>
        <taxon>Vertebrata</taxon>
        <taxon>Euteleostomi</taxon>
        <taxon>Actinopterygii</taxon>
        <taxon>Neopterygii</taxon>
        <taxon>Teleostei</taxon>
        <taxon>Neoteleostei</taxon>
        <taxon>Acanthomorphata</taxon>
        <taxon>Carangaria</taxon>
        <taxon>Carangiformes</taxon>
        <taxon>Carangidae</taxon>
        <taxon>Seriola</taxon>
    </lineage>
</organism>
<keyword evidence="8" id="KW-1015">Disulfide bond</keyword>
<sequence length="275" mass="31701">MLIFAPLCLLLCWMLPVGSKKVSGCTSRITPLRHAKQPIALNMVKNAVDDMYFDCNARMADMVNNKYFRKENVGIFGDVWKKANTCATNRLKYKDKEDKALTINHIQAICVYTGNDAVNDKMFYQVFNDAVRTNSEKYCTSFPFHSLHFWLTSAIEILRNNKNCSTTYRRTNDVFTGEVNQIVRFGTFTSSSFRSNMAQFGNKTCFKITTCFGAFLKKYPRLKDKEQEVLIPPYEMFKITKKMKNRFVENLSDCEYVYILESAGVESNLDCCAIK</sequence>
<keyword evidence="6 10" id="KW-0521">NADP</keyword>
<accession>A0A3B4U9G9</accession>
<evidence type="ECO:0000313" key="11">
    <source>
        <dbReference type="Ensembl" id="ENSSDUP00000015289.1"/>
    </source>
</evidence>
<comment type="catalytic activity">
    <reaction evidence="9 10">
        <text>L-arginyl-[protein] + NAD(+) = N(omega)-(ADP-D-ribosyl)-L-arginyl-[protein] + nicotinamide + H(+)</text>
        <dbReference type="Rhea" id="RHEA:19149"/>
        <dbReference type="Rhea" id="RHEA-COMP:10532"/>
        <dbReference type="Rhea" id="RHEA-COMP:15087"/>
        <dbReference type="ChEBI" id="CHEBI:15378"/>
        <dbReference type="ChEBI" id="CHEBI:17154"/>
        <dbReference type="ChEBI" id="CHEBI:29965"/>
        <dbReference type="ChEBI" id="CHEBI:57540"/>
        <dbReference type="ChEBI" id="CHEBI:142554"/>
        <dbReference type="EC" id="2.4.2.31"/>
    </reaction>
</comment>
<protein>
    <recommendedName>
        <fullName evidence="10">NAD(P)(+)--arginine ADP-ribosyltransferase</fullName>
        <ecNumber evidence="10">2.4.2.31</ecNumber>
    </recommendedName>
    <alternativeName>
        <fullName evidence="10">Mono(ADP-ribosyl)transferase</fullName>
    </alternativeName>
</protein>
<keyword evidence="3 10" id="KW-0808">Transferase</keyword>
<evidence type="ECO:0000256" key="3">
    <source>
        <dbReference type="ARBA" id="ARBA00022679"/>
    </source>
</evidence>
<dbReference type="PROSITE" id="PS51996">
    <property type="entry name" value="TR_MART"/>
    <property type="match status" value="1"/>
</dbReference>
<dbReference type="PANTHER" id="PTHR10339:SF29">
    <property type="entry name" value="NAD(P)(+)--ARGININE ADP-RIBOSYLTRANSFERASE"/>
    <property type="match status" value="1"/>
</dbReference>
<proteinExistence type="inferred from homology"/>
<evidence type="ECO:0000256" key="4">
    <source>
        <dbReference type="ARBA" id="ARBA00022695"/>
    </source>
</evidence>
<evidence type="ECO:0000256" key="6">
    <source>
        <dbReference type="ARBA" id="ARBA00022857"/>
    </source>
</evidence>
<evidence type="ECO:0000256" key="8">
    <source>
        <dbReference type="ARBA" id="ARBA00023157"/>
    </source>
</evidence>
<dbReference type="Gene3D" id="3.90.176.10">
    <property type="entry name" value="Toxin ADP-ribosyltransferase, Chain A, domain 1"/>
    <property type="match status" value="1"/>
</dbReference>
<dbReference type="PANTHER" id="PTHR10339">
    <property type="entry name" value="ADP-RIBOSYLTRANSFERASE"/>
    <property type="match status" value="1"/>
</dbReference>
<evidence type="ECO:0000256" key="9">
    <source>
        <dbReference type="ARBA" id="ARBA00047597"/>
    </source>
</evidence>
<evidence type="ECO:0000256" key="7">
    <source>
        <dbReference type="ARBA" id="ARBA00023027"/>
    </source>
</evidence>
<dbReference type="SUPFAM" id="SSF56399">
    <property type="entry name" value="ADP-ribosylation"/>
    <property type="match status" value="1"/>
</dbReference>
<keyword evidence="4" id="KW-0548">Nucleotidyltransferase</keyword>
<dbReference type="FunFam" id="3.90.176.10:FF:000001">
    <property type="entry name" value="NAD(P)(+)--arginine ADP-ribosyltransferase"/>
    <property type="match status" value="1"/>
</dbReference>
<dbReference type="GO" id="GO:0016779">
    <property type="term" value="F:nucleotidyltransferase activity"/>
    <property type="evidence" value="ECO:0007669"/>
    <property type="project" value="UniProtKB-KW"/>
</dbReference>
<evidence type="ECO:0000256" key="2">
    <source>
        <dbReference type="ARBA" id="ARBA00022676"/>
    </source>
</evidence>
<dbReference type="Proteomes" id="UP000261420">
    <property type="component" value="Unplaced"/>
</dbReference>
<dbReference type="InterPro" id="IPR000768">
    <property type="entry name" value="ART"/>
</dbReference>
<comment type="similarity">
    <text evidence="1 10">Belongs to the Arg-specific ADP-ribosyltransferase family.</text>
</comment>
<reference evidence="11" key="1">
    <citation type="submission" date="2025-08" db="UniProtKB">
        <authorList>
            <consortium name="Ensembl"/>
        </authorList>
    </citation>
    <scope>IDENTIFICATION</scope>
</reference>
<dbReference type="InterPro" id="IPR050999">
    <property type="entry name" value="ADP-ribosyltransferase_ARG"/>
</dbReference>
<dbReference type="EC" id="2.4.2.31" evidence="10"/>
<dbReference type="GO" id="GO:0106274">
    <property type="term" value="F:NAD+-protein-arginine ADP-ribosyltransferase activity"/>
    <property type="evidence" value="ECO:0007669"/>
    <property type="project" value="UniProtKB-EC"/>
</dbReference>
<dbReference type="GeneTree" id="ENSGT01030000234601"/>
<dbReference type="AlphaFoldDB" id="A0A3B4U9G9"/>
<keyword evidence="12" id="KW-1185">Reference proteome</keyword>
<keyword evidence="7 10" id="KW-0520">NAD</keyword>
<feature type="signal peptide" evidence="10">
    <location>
        <begin position="1"/>
        <end position="19"/>
    </location>
</feature>
<dbReference type="Ensembl" id="ENSSDUT00000015574.1">
    <property type="protein sequence ID" value="ENSSDUP00000015289.1"/>
    <property type="gene ID" value="ENSSDUG00000011157.1"/>
</dbReference>